<dbReference type="Gene3D" id="1.10.10.10">
    <property type="entry name" value="Winged helix-like DNA-binding domain superfamily/Winged helix DNA-binding domain"/>
    <property type="match status" value="1"/>
</dbReference>
<dbReference type="Pfam" id="PF00583">
    <property type="entry name" value="Acetyltransf_1"/>
    <property type="match status" value="1"/>
</dbReference>
<dbReference type="PROSITE" id="PS50995">
    <property type="entry name" value="HTH_MARR_2"/>
    <property type="match status" value="1"/>
</dbReference>
<dbReference type="InterPro" id="IPR050769">
    <property type="entry name" value="NAT_camello-type"/>
</dbReference>
<dbReference type="Pfam" id="PF12802">
    <property type="entry name" value="MarR_2"/>
    <property type="match status" value="1"/>
</dbReference>
<organism evidence="4 5">
    <name type="scientific">Sphingomonas melonis</name>
    <dbReference type="NCBI Taxonomy" id="152682"/>
    <lineage>
        <taxon>Bacteria</taxon>
        <taxon>Pseudomonadati</taxon>
        <taxon>Pseudomonadota</taxon>
        <taxon>Alphaproteobacteria</taxon>
        <taxon>Sphingomonadales</taxon>
        <taxon>Sphingomonadaceae</taxon>
        <taxon>Sphingomonas</taxon>
    </lineage>
</organism>
<dbReference type="AlphaFoldDB" id="A0A0D1MG73"/>
<dbReference type="InterPro" id="IPR016181">
    <property type="entry name" value="Acyl_CoA_acyltransferase"/>
</dbReference>
<comment type="caution">
    <text evidence="4">The sequence shown here is derived from an EMBL/GenBank/DDBJ whole genome shotgun (WGS) entry which is preliminary data.</text>
</comment>
<dbReference type="InterPro" id="IPR000835">
    <property type="entry name" value="HTH_MarR-typ"/>
</dbReference>
<evidence type="ECO:0000313" key="5">
    <source>
        <dbReference type="Proteomes" id="UP000033203"/>
    </source>
</evidence>
<dbReference type="InterPro" id="IPR036388">
    <property type="entry name" value="WH-like_DNA-bd_sf"/>
</dbReference>
<dbReference type="Gene3D" id="3.40.630.30">
    <property type="match status" value="1"/>
</dbReference>
<dbReference type="InterPro" id="IPR036390">
    <property type="entry name" value="WH_DNA-bd_sf"/>
</dbReference>
<evidence type="ECO:0000256" key="1">
    <source>
        <dbReference type="ARBA" id="ARBA00022679"/>
    </source>
</evidence>
<dbReference type="PANTHER" id="PTHR13947">
    <property type="entry name" value="GNAT FAMILY N-ACETYLTRANSFERASE"/>
    <property type="match status" value="1"/>
</dbReference>
<dbReference type="CDD" id="cd04301">
    <property type="entry name" value="NAT_SF"/>
    <property type="match status" value="1"/>
</dbReference>
<dbReference type="InterPro" id="IPR000182">
    <property type="entry name" value="GNAT_dom"/>
</dbReference>
<dbReference type="PATRIC" id="fig|1549858.7.peg.41"/>
<sequence>MEDADVTAIRRFNRFYTQTIGALDARFLGTEATLPEARLLFEIATREPVTATVLQDALDMDAGYLSRLVARFEKRGWIARVRRDDDARARDLRLTEAGREAFAVVDHRQRDAVSDLLGAMDGLARRDLVEALTRARLLLDPASGGPFVIRPFGTGEPALIAARQSLLYAESHGWGRQLETIESEVTAAFLRDFDPAREQCWVADIDGVMAGAVFVTDEGDGVARLRLLHVEPFARRRGIGDALVARCVGFARDTGYHTLMLWTHTVLESARRIYAAQGFVCVETAMHDAFGVPLQGETWRLELAA</sequence>
<gene>
    <name evidence="4" type="ORF">SR41_04370</name>
</gene>
<proteinExistence type="predicted"/>
<feature type="domain" description="N-acetyltransferase" evidence="3">
    <location>
        <begin position="147"/>
        <end position="305"/>
    </location>
</feature>
<protein>
    <submittedName>
        <fullName evidence="4">MarR family transcriptional regulator</fullName>
    </submittedName>
</protein>
<dbReference type="SUPFAM" id="SSF55729">
    <property type="entry name" value="Acyl-CoA N-acyltransferases (Nat)"/>
    <property type="match status" value="1"/>
</dbReference>
<name>A0A0D1MG73_9SPHN</name>
<keyword evidence="1" id="KW-0808">Transferase</keyword>
<dbReference type="GO" id="GO:0008080">
    <property type="term" value="F:N-acetyltransferase activity"/>
    <property type="evidence" value="ECO:0007669"/>
    <property type="project" value="InterPro"/>
</dbReference>
<accession>A0A0D1MG73</accession>
<evidence type="ECO:0000259" key="3">
    <source>
        <dbReference type="PROSITE" id="PS51186"/>
    </source>
</evidence>
<evidence type="ECO:0000259" key="2">
    <source>
        <dbReference type="PROSITE" id="PS50995"/>
    </source>
</evidence>
<dbReference type="SUPFAM" id="SSF46785">
    <property type="entry name" value="Winged helix' DNA-binding domain"/>
    <property type="match status" value="1"/>
</dbReference>
<dbReference type="SMART" id="SM00347">
    <property type="entry name" value="HTH_MARR"/>
    <property type="match status" value="1"/>
</dbReference>
<feature type="domain" description="HTH marR-type" evidence="2">
    <location>
        <begin position="2"/>
        <end position="137"/>
    </location>
</feature>
<dbReference type="GO" id="GO:0003700">
    <property type="term" value="F:DNA-binding transcription factor activity"/>
    <property type="evidence" value="ECO:0007669"/>
    <property type="project" value="InterPro"/>
</dbReference>
<evidence type="ECO:0000313" key="4">
    <source>
        <dbReference type="EMBL" id="KIU29402.1"/>
    </source>
</evidence>
<dbReference type="PROSITE" id="PS51186">
    <property type="entry name" value="GNAT"/>
    <property type="match status" value="1"/>
</dbReference>
<dbReference type="EMBL" id="JXTP01000018">
    <property type="protein sequence ID" value="KIU29402.1"/>
    <property type="molecule type" value="Genomic_DNA"/>
</dbReference>
<dbReference type="PANTHER" id="PTHR13947:SF37">
    <property type="entry name" value="LD18367P"/>
    <property type="match status" value="1"/>
</dbReference>
<dbReference type="Proteomes" id="UP000033203">
    <property type="component" value="Unassembled WGS sequence"/>
</dbReference>
<reference evidence="4 5" key="1">
    <citation type="submission" date="2015-01" db="EMBL/GenBank/DDBJ databases">
        <title>Genome of Sphingomonas taxi strain 30a.</title>
        <authorList>
            <person name="Eevers N."/>
            <person name="Van Hamme J."/>
            <person name="Bottos E."/>
            <person name="Weyens N."/>
            <person name="Vangronsveld J."/>
        </authorList>
    </citation>
    <scope>NUCLEOTIDE SEQUENCE [LARGE SCALE GENOMIC DNA]</scope>
    <source>
        <strain evidence="4 5">30a</strain>
    </source>
</reference>